<comment type="similarity">
    <text evidence="2">Belongs to the paxB family.</text>
</comment>
<keyword evidence="3 6" id="KW-0812">Transmembrane</keyword>
<feature type="transmembrane region" description="Helical" evidence="6">
    <location>
        <begin position="214"/>
        <end position="237"/>
    </location>
</feature>
<dbReference type="InterPro" id="IPR039020">
    <property type="entry name" value="PaxB-like"/>
</dbReference>
<feature type="transmembrane region" description="Helical" evidence="6">
    <location>
        <begin position="92"/>
        <end position="111"/>
    </location>
</feature>
<dbReference type="OrthoDB" id="5294024at2759"/>
<feature type="transmembrane region" description="Helical" evidence="6">
    <location>
        <begin position="29"/>
        <end position="51"/>
    </location>
</feature>
<sequence length="250" mass="28842">MSFSLARSLINKHLIPQSSDLALNPPESYFYIQDGLIIACGILYALCYIFYMIRTYRDKHISGSVLYLAGTMAYEIYYAFTTTTTTFERLCFLIWFLLDAAFATVAIHSAYAIPERGAVRKKLVLGILAGLACLHMLCKIWPDEREQLTAYWTGIVLQLPIGWGHVYLLLTERSTKGQSLEIWVTRYLGCFVAYGVFFWRCWNVPRNWEYVGSFWSKAIIVLTLIPETAYPFAYVWARNHEVEKSRSKMA</sequence>
<evidence type="ECO:0000256" key="1">
    <source>
        <dbReference type="ARBA" id="ARBA00004141"/>
    </source>
</evidence>
<evidence type="ECO:0000256" key="4">
    <source>
        <dbReference type="ARBA" id="ARBA00022989"/>
    </source>
</evidence>
<gene>
    <name evidence="7" type="ORF">M011DRAFT_221613</name>
</gene>
<dbReference type="GO" id="GO:0016020">
    <property type="term" value="C:membrane"/>
    <property type="evidence" value="ECO:0007669"/>
    <property type="project" value="UniProtKB-SubCell"/>
</dbReference>
<dbReference type="PANTHER" id="PTHR42038:SF4">
    <property type="entry name" value="INTEGRAL MEMBRANE PROTEIN"/>
    <property type="match status" value="1"/>
</dbReference>
<dbReference type="GO" id="GO:0016829">
    <property type="term" value="F:lyase activity"/>
    <property type="evidence" value="ECO:0007669"/>
    <property type="project" value="InterPro"/>
</dbReference>
<evidence type="ECO:0000256" key="5">
    <source>
        <dbReference type="ARBA" id="ARBA00023136"/>
    </source>
</evidence>
<feature type="transmembrane region" description="Helical" evidence="6">
    <location>
        <begin position="63"/>
        <end position="80"/>
    </location>
</feature>
<organism evidence="7 8">
    <name type="scientific">Sporormia fimetaria CBS 119925</name>
    <dbReference type="NCBI Taxonomy" id="1340428"/>
    <lineage>
        <taxon>Eukaryota</taxon>
        <taxon>Fungi</taxon>
        <taxon>Dikarya</taxon>
        <taxon>Ascomycota</taxon>
        <taxon>Pezizomycotina</taxon>
        <taxon>Dothideomycetes</taxon>
        <taxon>Pleosporomycetidae</taxon>
        <taxon>Pleosporales</taxon>
        <taxon>Sporormiaceae</taxon>
        <taxon>Sporormia</taxon>
    </lineage>
</organism>
<feature type="transmembrane region" description="Helical" evidence="6">
    <location>
        <begin position="123"/>
        <end position="142"/>
    </location>
</feature>
<evidence type="ECO:0000256" key="6">
    <source>
        <dbReference type="SAM" id="Phobius"/>
    </source>
</evidence>
<feature type="transmembrane region" description="Helical" evidence="6">
    <location>
        <begin position="148"/>
        <end position="170"/>
    </location>
</feature>
<dbReference type="Proteomes" id="UP000799440">
    <property type="component" value="Unassembled WGS sequence"/>
</dbReference>
<dbReference type="EMBL" id="MU006597">
    <property type="protein sequence ID" value="KAF2743448.1"/>
    <property type="molecule type" value="Genomic_DNA"/>
</dbReference>
<accession>A0A6A6UYV4</accession>
<reference evidence="7" key="1">
    <citation type="journal article" date="2020" name="Stud. Mycol.">
        <title>101 Dothideomycetes genomes: a test case for predicting lifestyles and emergence of pathogens.</title>
        <authorList>
            <person name="Haridas S."/>
            <person name="Albert R."/>
            <person name="Binder M."/>
            <person name="Bloem J."/>
            <person name="Labutti K."/>
            <person name="Salamov A."/>
            <person name="Andreopoulos B."/>
            <person name="Baker S."/>
            <person name="Barry K."/>
            <person name="Bills G."/>
            <person name="Bluhm B."/>
            <person name="Cannon C."/>
            <person name="Castanera R."/>
            <person name="Culley D."/>
            <person name="Daum C."/>
            <person name="Ezra D."/>
            <person name="Gonzalez J."/>
            <person name="Henrissat B."/>
            <person name="Kuo A."/>
            <person name="Liang C."/>
            <person name="Lipzen A."/>
            <person name="Lutzoni F."/>
            <person name="Magnuson J."/>
            <person name="Mondo S."/>
            <person name="Nolan M."/>
            <person name="Ohm R."/>
            <person name="Pangilinan J."/>
            <person name="Park H.-J."/>
            <person name="Ramirez L."/>
            <person name="Alfaro M."/>
            <person name="Sun H."/>
            <person name="Tritt A."/>
            <person name="Yoshinaga Y."/>
            <person name="Zwiers L.-H."/>
            <person name="Turgeon B."/>
            <person name="Goodwin S."/>
            <person name="Spatafora J."/>
            <person name="Crous P."/>
            <person name="Grigoriev I."/>
        </authorList>
    </citation>
    <scope>NUCLEOTIDE SEQUENCE</scope>
    <source>
        <strain evidence="7">CBS 119925</strain>
    </source>
</reference>
<keyword evidence="4 6" id="KW-1133">Transmembrane helix</keyword>
<evidence type="ECO:0000313" key="7">
    <source>
        <dbReference type="EMBL" id="KAF2743448.1"/>
    </source>
</evidence>
<feature type="transmembrane region" description="Helical" evidence="6">
    <location>
        <begin position="182"/>
        <end position="202"/>
    </location>
</feature>
<evidence type="ECO:0000313" key="8">
    <source>
        <dbReference type="Proteomes" id="UP000799440"/>
    </source>
</evidence>
<comment type="subcellular location">
    <subcellularLocation>
        <location evidence="1">Membrane</location>
        <topology evidence="1">Multi-pass membrane protein</topology>
    </subcellularLocation>
</comment>
<dbReference type="PANTHER" id="PTHR42038">
    <property type="match status" value="1"/>
</dbReference>
<keyword evidence="5 6" id="KW-0472">Membrane</keyword>
<dbReference type="AlphaFoldDB" id="A0A6A6UYV4"/>
<evidence type="ECO:0000256" key="2">
    <source>
        <dbReference type="ARBA" id="ARBA00006757"/>
    </source>
</evidence>
<dbReference type="Pfam" id="PF25129">
    <property type="entry name" value="Pyr4-TMTC"/>
    <property type="match status" value="1"/>
</dbReference>
<protein>
    <submittedName>
        <fullName evidence="7">Uncharacterized protein</fullName>
    </submittedName>
</protein>
<name>A0A6A6UYV4_9PLEO</name>
<proteinExistence type="inferred from homology"/>
<keyword evidence="8" id="KW-1185">Reference proteome</keyword>
<evidence type="ECO:0000256" key="3">
    <source>
        <dbReference type="ARBA" id="ARBA00022692"/>
    </source>
</evidence>